<gene>
    <name evidence="2" type="ORF">E2C01_092202</name>
</gene>
<comment type="caution">
    <text evidence="2">The sequence shown here is derived from an EMBL/GenBank/DDBJ whole genome shotgun (WGS) entry which is preliminary data.</text>
</comment>
<feature type="region of interest" description="Disordered" evidence="1">
    <location>
        <begin position="31"/>
        <end position="58"/>
    </location>
</feature>
<name>A0A5B7JFX2_PORTR</name>
<protein>
    <submittedName>
        <fullName evidence="2">Uncharacterized protein</fullName>
    </submittedName>
</protein>
<accession>A0A5B7JFX2</accession>
<dbReference type="EMBL" id="VSRR010107875">
    <property type="protein sequence ID" value="MPC96921.1"/>
    <property type="molecule type" value="Genomic_DNA"/>
</dbReference>
<feature type="region of interest" description="Disordered" evidence="1">
    <location>
        <begin position="83"/>
        <end position="103"/>
    </location>
</feature>
<dbReference type="AlphaFoldDB" id="A0A5B7JFX2"/>
<evidence type="ECO:0000313" key="3">
    <source>
        <dbReference type="Proteomes" id="UP000324222"/>
    </source>
</evidence>
<keyword evidence="3" id="KW-1185">Reference proteome</keyword>
<sequence>MGGSAGCLGQGTSSPCGPIVEKKVPHDAECLSTAPLPKHPSLDTQPSSTGRPLLGDPSSGWFRLSTGCLRKNHLVWFLTGDLTSMGSPLSLERAEQGPKPPSA</sequence>
<evidence type="ECO:0000313" key="2">
    <source>
        <dbReference type="EMBL" id="MPC96921.1"/>
    </source>
</evidence>
<reference evidence="2 3" key="1">
    <citation type="submission" date="2019-05" db="EMBL/GenBank/DDBJ databases">
        <title>Another draft genome of Portunus trituberculatus and its Hox gene families provides insights of decapod evolution.</title>
        <authorList>
            <person name="Jeong J.-H."/>
            <person name="Song I."/>
            <person name="Kim S."/>
            <person name="Choi T."/>
            <person name="Kim D."/>
            <person name="Ryu S."/>
            <person name="Kim W."/>
        </authorList>
    </citation>
    <scope>NUCLEOTIDE SEQUENCE [LARGE SCALE GENOMIC DNA]</scope>
    <source>
        <tissue evidence="2">Muscle</tissue>
    </source>
</reference>
<evidence type="ECO:0000256" key="1">
    <source>
        <dbReference type="SAM" id="MobiDB-lite"/>
    </source>
</evidence>
<proteinExistence type="predicted"/>
<organism evidence="2 3">
    <name type="scientific">Portunus trituberculatus</name>
    <name type="common">Swimming crab</name>
    <name type="synonym">Neptunus trituberculatus</name>
    <dbReference type="NCBI Taxonomy" id="210409"/>
    <lineage>
        <taxon>Eukaryota</taxon>
        <taxon>Metazoa</taxon>
        <taxon>Ecdysozoa</taxon>
        <taxon>Arthropoda</taxon>
        <taxon>Crustacea</taxon>
        <taxon>Multicrustacea</taxon>
        <taxon>Malacostraca</taxon>
        <taxon>Eumalacostraca</taxon>
        <taxon>Eucarida</taxon>
        <taxon>Decapoda</taxon>
        <taxon>Pleocyemata</taxon>
        <taxon>Brachyura</taxon>
        <taxon>Eubrachyura</taxon>
        <taxon>Portunoidea</taxon>
        <taxon>Portunidae</taxon>
        <taxon>Portuninae</taxon>
        <taxon>Portunus</taxon>
    </lineage>
</organism>
<dbReference type="Proteomes" id="UP000324222">
    <property type="component" value="Unassembled WGS sequence"/>
</dbReference>
<feature type="region of interest" description="Disordered" evidence="1">
    <location>
        <begin position="1"/>
        <end position="20"/>
    </location>
</feature>